<organism evidence="4 5">
    <name type="scientific">Nocardioides cavernae</name>
    <dbReference type="NCBI Taxonomy" id="1921566"/>
    <lineage>
        <taxon>Bacteria</taxon>
        <taxon>Bacillati</taxon>
        <taxon>Actinomycetota</taxon>
        <taxon>Actinomycetes</taxon>
        <taxon>Propionibacteriales</taxon>
        <taxon>Nocardioidaceae</taxon>
        <taxon>Nocardioides</taxon>
    </lineage>
</organism>
<dbReference type="Proteomes" id="UP000618818">
    <property type="component" value="Unassembled WGS sequence"/>
</dbReference>
<dbReference type="Pfam" id="PF00196">
    <property type="entry name" value="GerE"/>
    <property type="match status" value="1"/>
</dbReference>
<dbReference type="InterPro" id="IPR039420">
    <property type="entry name" value="WalR-like"/>
</dbReference>
<proteinExistence type="predicted"/>
<sequence>MSVPGPVWVLSPHLLVAQAVTAALRSVGVPAETRRWESVVDDEGSPVPVASRPAVVVAIVDGVDNSAVVGHVEALAQPGDARVVVVSSPDTSTRWGGLLSNDAVDVVTVTTSVSQLADVVQRLTAGTSSMDPEERAALRTSWAMDRDRRLHVRDQLESLSPQQRRVLELLASGRRVAEVGVEMGVAEGTVRSHVKALRAKLGASTQLKAVAMFHQAYDATGGGDLVPRPRGAGDDPGDDPGHHAGRDRSGEKVGATRR</sequence>
<dbReference type="SUPFAM" id="SSF46894">
    <property type="entry name" value="C-terminal effector domain of the bipartite response regulators"/>
    <property type="match status" value="1"/>
</dbReference>
<keyword evidence="5" id="KW-1185">Reference proteome</keyword>
<evidence type="ECO:0000313" key="5">
    <source>
        <dbReference type="Proteomes" id="UP000618818"/>
    </source>
</evidence>
<dbReference type="InterPro" id="IPR000792">
    <property type="entry name" value="Tscrpt_reg_LuxR_C"/>
</dbReference>
<evidence type="ECO:0000256" key="1">
    <source>
        <dbReference type="ARBA" id="ARBA00023125"/>
    </source>
</evidence>
<name>A0ABR8N4N0_9ACTN</name>
<dbReference type="SMART" id="SM00421">
    <property type="entry name" value="HTH_LUXR"/>
    <property type="match status" value="1"/>
</dbReference>
<reference evidence="4 5" key="1">
    <citation type="submission" date="2020-09" db="EMBL/GenBank/DDBJ databases">
        <title>novel species in genus Nocardioides.</title>
        <authorList>
            <person name="Zhang G."/>
        </authorList>
    </citation>
    <scope>NUCLEOTIDE SEQUENCE [LARGE SCALE GENOMIC DNA]</scope>
    <source>
        <strain evidence="4 5">KCTC 39551</strain>
    </source>
</reference>
<feature type="region of interest" description="Disordered" evidence="2">
    <location>
        <begin position="220"/>
        <end position="258"/>
    </location>
</feature>
<dbReference type="RefSeq" id="WP_191193027.1">
    <property type="nucleotide sequence ID" value="NZ_JACXYZ010000001.1"/>
</dbReference>
<feature type="domain" description="HTH luxR-type" evidence="3">
    <location>
        <begin position="152"/>
        <end position="217"/>
    </location>
</feature>
<accession>A0ABR8N4N0</accession>
<evidence type="ECO:0000259" key="3">
    <source>
        <dbReference type="PROSITE" id="PS50043"/>
    </source>
</evidence>
<dbReference type="PRINTS" id="PR00038">
    <property type="entry name" value="HTHLUXR"/>
</dbReference>
<dbReference type="PROSITE" id="PS00622">
    <property type="entry name" value="HTH_LUXR_1"/>
    <property type="match status" value="1"/>
</dbReference>
<keyword evidence="1" id="KW-0238">DNA-binding</keyword>
<dbReference type="PROSITE" id="PS50043">
    <property type="entry name" value="HTH_LUXR_2"/>
    <property type="match status" value="1"/>
</dbReference>
<dbReference type="PANTHER" id="PTHR43214">
    <property type="entry name" value="TWO-COMPONENT RESPONSE REGULATOR"/>
    <property type="match status" value="1"/>
</dbReference>
<feature type="compositionally biased region" description="Basic and acidic residues" evidence="2">
    <location>
        <begin position="239"/>
        <end position="251"/>
    </location>
</feature>
<evidence type="ECO:0000313" key="4">
    <source>
        <dbReference type="EMBL" id="MBD3923126.1"/>
    </source>
</evidence>
<gene>
    <name evidence="4" type="ORF">IEZ26_00715</name>
</gene>
<dbReference type="EMBL" id="JACXYZ010000001">
    <property type="protein sequence ID" value="MBD3923126.1"/>
    <property type="molecule type" value="Genomic_DNA"/>
</dbReference>
<dbReference type="CDD" id="cd06170">
    <property type="entry name" value="LuxR_C_like"/>
    <property type="match status" value="1"/>
</dbReference>
<dbReference type="InterPro" id="IPR016032">
    <property type="entry name" value="Sig_transdc_resp-reg_C-effctor"/>
</dbReference>
<dbReference type="Gene3D" id="3.40.50.2300">
    <property type="match status" value="1"/>
</dbReference>
<comment type="caution">
    <text evidence="4">The sequence shown here is derived from an EMBL/GenBank/DDBJ whole genome shotgun (WGS) entry which is preliminary data.</text>
</comment>
<protein>
    <submittedName>
        <fullName evidence="4">Helix-turn-helix transcriptional regulator</fullName>
    </submittedName>
</protein>
<evidence type="ECO:0000256" key="2">
    <source>
        <dbReference type="SAM" id="MobiDB-lite"/>
    </source>
</evidence>